<dbReference type="EMBL" id="MU118024">
    <property type="protein sequence ID" value="KAF9647884.1"/>
    <property type="molecule type" value="Genomic_DNA"/>
</dbReference>
<sequence>MPTETALFRKSAIPVSNIGDLSIPAKTFRARFLGLTLILTAACAANCCFMFRYPSTALTPQILVLLAHPMAKMWSNVLARSGSMEFQDKYYGIKNRLWHENSPGGGMIDPSHDTGGG</sequence>
<organism evidence="1 2">
    <name type="scientific">Thelephora ganbajun</name>
    <name type="common">Ganba fungus</name>
    <dbReference type="NCBI Taxonomy" id="370292"/>
    <lineage>
        <taxon>Eukaryota</taxon>
        <taxon>Fungi</taxon>
        <taxon>Dikarya</taxon>
        <taxon>Basidiomycota</taxon>
        <taxon>Agaricomycotina</taxon>
        <taxon>Agaricomycetes</taxon>
        <taxon>Thelephorales</taxon>
        <taxon>Thelephoraceae</taxon>
        <taxon>Thelephora</taxon>
    </lineage>
</organism>
<name>A0ACB6ZE73_THEGA</name>
<gene>
    <name evidence="1" type="ORF">BDM02DRAFT_3129464</name>
</gene>
<reference evidence="1" key="1">
    <citation type="submission" date="2019-10" db="EMBL/GenBank/DDBJ databases">
        <authorList>
            <consortium name="DOE Joint Genome Institute"/>
            <person name="Kuo A."/>
            <person name="Miyauchi S."/>
            <person name="Kiss E."/>
            <person name="Drula E."/>
            <person name="Kohler A."/>
            <person name="Sanchez-Garcia M."/>
            <person name="Andreopoulos B."/>
            <person name="Barry K.W."/>
            <person name="Bonito G."/>
            <person name="Buee M."/>
            <person name="Carver A."/>
            <person name="Chen C."/>
            <person name="Cichocki N."/>
            <person name="Clum A."/>
            <person name="Culley D."/>
            <person name="Crous P.W."/>
            <person name="Fauchery L."/>
            <person name="Girlanda M."/>
            <person name="Hayes R."/>
            <person name="Keri Z."/>
            <person name="Labutti K."/>
            <person name="Lipzen A."/>
            <person name="Lombard V."/>
            <person name="Magnuson J."/>
            <person name="Maillard F."/>
            <person name="Morin E."/>
            <person name="Murat C."/>
            <person name="Nolan M."/>
            <person name="Ohm R."/>
            <person name="Pangilinan J."/>
            <person name="Pereira M."/>
            <person name="Perotto S."/>
            <person name="Peter M."/>
            <person name="Riley R."/>
            <person name="Sitrit Y."/>
            <person name="Stielow B."/>
            <person name="Szollosi G."/>
            <person name="Zifcakova L."/>
            <person name="Stursova M."/>
            <person name="Spatafora J.W."/>
            <person name="Tedersoo L."/>
            <person name="Vaario L.-M."/>
            <person name="Yamada A."/>
            <person name="Yan M."/>
            <person name="Wang P."/>
            <person name="Xu J."/>
            <person name="Bruns T."/>
            <person name="Baldrian P."/>
            <person name="Vilgalys R."/>
            <person name="Henrissat B."/>
            <person name="Grigoriev I.V."/>
            <person name="Hibbett D."/>
            <person name="Nagy L.G."/>
            <person name="Martin F.M."/>
        </authorList>
    </citation>
    <scope>NUCLEOTIDE SEQUENCE</scope>
    <source>
        <strain evidence="1">P2</strain>
    </source>
</reference>
<reference evidence="1" key="2">
    <citation type="journal article" date="2020" name="Nat. Commun.">
        <title>Large-scale genome sequencing of mycorrhizal fungi provides insights into the early evolution of symbiotic traits.</title>
        <authorList>
            <person name="Miyauchi S."/>
            <person name="Kiss E."/>
            <person name="Kuo A."/>
            <person name="Drula E."/>
            <person name="Kohler A."/>
            <person name="Sanchez-Garcia M."/>
            <person name="Morin E."/>
            <person name="Andreopoulos B."/>
            <person name="Barry K.W."/>
            <person name="Bonito G."/>
            <person name="Buee M."/>
            <person name="Carver A."/>
            <person name="Chen C."/>
            <person name="Cichocki N."/>
            <person name="Clum A."/>
            <person name="Culley D."/>
            <person name="Crous P.W."/>
            <person name="Fauchery L."/>
            <person name="Girlanda M."/>
            <person name="Hayes R.D."/>
            <person name="Keri Z."/>
            <person name="LaButti K."/>
            <person name="Lipzen A."/>
            <person name="Lombard V."/>
            <person name="Magnuson J."/>
            <person name="Maillard F."/>
            <person name="Murat C."/>
            <person name="Nolan M."/>
            <person name="Ohm R.A."/>
            <person name="Pangilinan J."/>
            <person name="Pereira M.F."/>
            <person name="Perotto S."/>
            <person name="Peter M."/>
            <person name="Pfister S."/>
            <person name="Riley R."/>
            <person name="Sitrit Y."/>
            <person name="Stielow J.B."/>
            <person name="Szollosi G."/>
            <person name="Zifcakova L."/>
            <person name="Stursova M."/>
            <person name="Spatafora J.W."/>
            <person name="Tedersoo L."/>
            <person name="Vaario L.M."/>
            <person name="Yamada A."/>
            <person name="Yan M."/>
            <person name="Wang P."/>
            <person name="Xu J."/>
            <person name="Bruns T."/>
            <person name="Baldrian P."/>
            <person name="Vilgalys R."/>
            <person name="Dunand C."/>
            <person name="Henrissat B."/>
            <person name="Grigoriev I.V."/>
            <person name="Hibbett D."/>
            <person name="Nagy L.G."/>
            <person name="Martin F.M."/>
        </authorList>
    </citation>
    <scope>NUCLEOTIDE SEQUENCE</scope>
    <source>
        <strain evidence="1">P2</strain>
    </source>
</reference>
<dbReference type="Proteomes" id="UP000886501">
    <property type="component" value="Unassembled WGS sequence"/>
</dbReference>
<comment type="caution">
    <text evidence="1">The sequence shown here is derived from an EMBL/GenBank/DDBJ whole genome shotgun (WGS) entry which is preliminary data.</text>
</comment>
<evidence type="ECO:0000313" key="2">
    <source>
        <dbReference type="Proteomes" id="UP000886501"/>
    </source>
</evidence>
<accession>A0ACB6ZE73</accession>
<evidence type="ECO:0000313" key="1">
    <source>
        <dbReference type="EMBL" id="KAF9647884.1"/>
    </source>
</evidence>
<protein>
    <submittedName>
        <fullName evidence="1">Uncharacterized protein</fullName>
    </submittedName>
</protein>
<keyword evidence="2" id="KW-1185">Reference proteome</keyword>
<proteinExistence type="predicted"/>